<dbReference type="InterPro" id="IPR032567">
    <property type="entry name" value="RTL1-rel"/>
</dbReference>
<evidence type="ECO:0000256" key="1">
    <source>
        <dbReference type="PROSITE-ProRule" id="PRU00047"/>
    </source>
</evidence>
<gene>
    <name evidence="4" type="ORF">OVA965_LOCUS21551</name>
    <name evidence="5" type="ORF">TMI583_LOCUS22222</name>
</gene>
<dbReference type="PANTHER" id="PTHR15503">
    <property type="entry name" value="LDOC1 RELATED"/>
    <property type="match status" value="1"/>
</dbReference>
<dbReference type="SUPFAM" id="SSF56672">
    <property type="entry name" value="DNA/RNA polymerases"/>
    <property type="match status" value="1"/>
</dbReference>
<protein>
    <recommendedName>
        <fullName evidence="3">CCHC-type domain-containing protein</fullName>
    </recommendedName>
</protein>
<evidence type="ECO:0000313" key="4">
    <source>
        <dbReference type="EMBL" id="CAF1149909.1"/>
    </source>
</evidence>
<sequence>MMMFNTGCLVETFGIINLNSSHRLQLIPLYLDGEAKNWWRLNKDSIHSWPEFMSRISNVFRRSDQHSLSFHQLNNHIQRSDESVIEYYNTMIKLCNQTDPNMTDTSKLNYLQMGLKQSLQKDVFRRHPPTASQFFQVAQEEESLQTFVRNQAALTASVASLQSKAEPETSVSSVQCSPQKPSAHPAPYHQNSSATKSYNPPHYPQPTNRAHTPKKASPRCFGCGKLGHFIRTCIRHPPKKACHRTNPSVNAVTTPITALVVKSLNADFILGGNWCHDTGARIEYDKQQVSIRSYYGRSYIPYDKQIDTLALDLKLLNSVSIPPRESIVVQAKLDLSSAQFAYFYPDIDLQQSKCISMPSALLKIDKYSTFLEIYNPTEFSRTLYKNATLGQVTYTPPNVANFDAFENSASLNRTSPSVNSIITSSTSTPGVTFDKLTDHLNDPSQKQQIRQILNNHAQIFDISKITQARTNIRHTINTGDSLPISSCSYPKTIQQRREMQEEIPKMMQNGQIRPSNSPW</sequence>
<keyword evidence="1" id="KW-0863">Zinc-finger</keyword>
<name>A0A8S2E7W7_9BILA</name>
<evidence type="ECO:0000313" key="6">
    <source>
        <dbReference type="Proteomes" id="UP000677228"/>
    </source>
</evidence>
<dbReference type="GO" id="GO:0008270">
    <property type="term" value="F:zinc ion binding"/>
    <property type="evidence" value="ECO:0007669"/>
    <property type="project" value="UniProtKB-KW"/>
</dbReference>
<feature type="non-terminal residue" evidence="4">
    <location>
        <position position="1"/>
    </location>
</feature>
<evidence type="ECO:0000313" key="5">
    <source>
        <dbReference type="EMBL" id="CAF3955242.1"/>
    </source>
</evidence>
<dbReference type="PANTHER" id="PTHR15503:SF22">
    <property type="entry name" value="TRANSPOSON TY3-I GAG POLYPROTEIN"/>
    <property type="match status" value="1"/>
</dbReference>
<evidence type="ECO:0000256" key="2">
    <source>
        <dbReference type="SAM" id="MobiDB-lite"/>
    </source>
</evidence>
<feature type="region of interest" description="Disordered" evidence="2">
    <location>
        <begin position="167"/>
        <end position="215"/>
    </location>
</feature>
<keyword evidence="1" id="KW-0862">Zinc</keyword>
<reference evidence="4" key="1">
    <citation type="submission" date="2021-02" db="EMBL/GenBank/DDBJ databases">
        <authorList>
            <person name="Nowell W R."/>
        </authorList>
    </citation>
    <scope>NUCLEOTIDE SEQUENCE</scope>
</reference>
<dbReference type="InterPro" id="IPR001878">
    <property type="entry name" value="Znf_CCHC"/>
</dbReference>
<dbReference type="GO" id="GO:0003676">
    <property type="term" value="F:nucleic acid binding"/>
    <property type="evidence" value="ECO:0007669"/>
    <property type="project" value="InterPro"/>
</dbReference>
<organism evidence="4 6">
    <name type="scientific">Didymodactylos carnosus</name>
    <dbReference type="NCBI Taxonomy" id="1234261"/>
    <lineage>
        <taxon>Eukaryota</taxon>
        <taxon>Metazoa</taxon>
        <taxon>Spiralia</taxon>
        <taxon>Gnathifera</taxon>
        <taxon>Rotifera</taxon>
        <taxon>Eurotatoria</taxon>
        <taxon>Bdelloidea</taxon>
        <taxon>Philodinida</taxon>
        <taxon>Philodinidae</taxon>
        <taxon>Didymodactylos</taxon>
    </lineage>
</organism>
<dbReference type="InterPro" id="IPR043502">
    <property type="entry name" value="DNA/RNA_pol_sf"/>
</dbReference>
<dbReference type="AlphaFoldDB" id="A0A8S2E7W7"/>
<dbReference type="EMBL" id="CAJOBA010030548">
    <property type="protein sequence ID" value="CAF3955242.1"/>
    <property type="molecule type" value="Genomic_DNA"/>
</dbReference>
<dbReference type="PROSITE" id="PS50158">
    <property type="entry name" value="ZF_CCHC"/>
    <property type="match status" value="1"/>
</dbReference>
<keyword evidence="1" id="KW-0479">Metal-binding</keyword>
<dbReference type="Pfam" id="PF03732">
    <property type="entry name" value="Retrotrans_gag"/>
    <property type="match status" value="1"/>
</dbReference>
<feature type="compositionally biased region" description="Polar residues" evidence="2">
    <location>
        <begin position="167"/>
        <end position="180"/>
    </location>
</feature>
<dbReference type="Gene3D" id="3.10.10.10">
    <property type="entry name" value="HIV Type 1 Reverse Transcriptase, subunit A, domain 1"/>
    <property type="match status" value="1"/>
</dbReference>
<dbReference type="Proteomes" id="UP000677228">
    <property type="component" value="Unassembled WGS sequence"/>
</dbReference>
<feature type="domain" description="CCHC-type" evidence="3">
    <location>
        <begin position="219"/>
        <end position="233"/>
    </location>
</feature>
<dbReference type="InterPro" id="IPR005162">
    <property type="entry name" value="Retrotrans_gag_dom"/>
</dbReference>
<accession>A0A8S2E7W7</accession>
<feature type="compositionally biased region" description="Polar residues" evidence="2">
    <location>
        <begin position="189"/>
        <end position="198"/>
    </location>
</feature>
<dbReference type="EMBL" id="CAJNOK010011846">
    <property type="protein sequence ID" value="CAF1149909.1"/>
    <property type="molecule type" value="Genomic_DNA"/>
</dbReference>
<comment type="caution">
    <text evidence="4">The sequence shown here is derived from an EMBL/GenBank/DDBJ whole genome shotgun (WGS) entry which is preliminary data.</text>
</comment>
<proteinExistence type="predicted"/>
<evidence type="ECO:0000259" key="3">
    <source>
        <dbReference type="PROSITE" id="PS50158"/>
    </source>
</evidence>
<dbReference type="Proteomes" id="UP000682733">
    <property type="component" value="Unassembled WGS sequence"/>
</dbReference>